<keyword evidence="4" id="KW-1185">Reference proteome</keyword>
<dbReference type="AlphaFoldDB" id="A0A1I7RIS2"/>
<dbReference type="Proteomes" id="UP000659654">
    <property type="component" value="Unassembled WGS sequence"/>
</dbReference>
<evidence type="ECO:0000313" key="2">
    <source>
        <dbReference type="EMBL" id="CAG9119054.1"/>
    </source>
</evidence>
<dbReference type="EMBL" id="CAJFDI010000004">
    <property type="protein sequence ID" value="CAD5228445.1"/>
    <property type="molecule type" value="Genomic_DNA"/>
</dbReference>
<gene>
    <name evidence="1" type="ORF">BXYJ_LOCUS10448</name>
</gene>
<dbReference type="EMBL" id="CAJFCV020000004">
    <property type="protein sequence ID" value="CAG9119054.1"/>
    <property type="molecule type" value="Genomic_DNA"/>
</dbReference>
<dbReference type="Proteomes" id="UP000095284">
    <property type="component" value="Unplaced"/>
</dbReference>
<dbReference type="Proteomes" id="UP000582659">
    <property type="component" value="Unassembled WGS sequence"/>
</dbReference>
<evidence type="ECO:0000313" key="1">
    <source>
        <dbReference type="EMBL" id="CAD5228445.1"/>
    </source>
</evidence>
<reference evidence="5" key="1">
    <citation type="submission" date="2016-11" db="UniProtKB">
        <authorList>
            <consortium name="WormBaseParasite"/>
        </authorList>
    </citation>
    <scope>IDENTIFICATION</scope>
</reference>
<name>A0A1I7RIS2_BURXY</name>
<evidence type="ECO:0000313" key="4">
    <source>
        <dbReference type="Proteomes" id="UP000659654"/>
    </source>
</evidence>
<reference evidence="2" key="2">
    <citation type="submission" date="2020-08" db="EMBL/GenBank/DDBJ databases">
        <authorList>
            <person name="Kikuchi T."/>
        </authorList>
    </citation>
    <scope>NUCLEOTIDE SEQUENCE</scope>
    <source>
        <strain evidence="1">Ka4C1</strain>
    </source>
</reference>
<dbReference type="WBParaSite" id="BXY_0060400.1">
    <property type="protein sequence ID" value="BXY_0060400.1"/>
    <property type="gene ID" value="BXY_0060400"/>
</dbReference>
<evidence type="ECO:0000313" key="3">
    <source>
        <dbReference type="Proteomes" id="UP000095284"/>
    </source>
</evidence>
<dbReference type="OrthoDB" id="273010at2759"/>
<evidence type="ECO:0000313" key="5">
    <source>
        <dbReference type="WBParaSite" id="BXY_0060400.1"/>
    </source>
</evidence>
<sequence>MPHSKLQLRVLVVYKRILRQLQQTADPEASLQTARQIFKENAKNIEKSNFILVEHNLRLAERRLDNLKRGGVERVSTFTIKRPN</sequence>
<protein>
    <submittedName>
        <fullName evidence="1">(pine wood nematode) hypothetical protein</fullName>
    </submittedName>
</protein>
<proteinExistence type="predicted"/>
<accession>A0A1I7RIS2</accession>
<dbReference type="SMR" id="A0A1I7RIS2"/>
<organism evidence="3 5">
    <name type="scientific">Bursaphelenchus xylophilus</name>
    <name type="common">Pinewood nematode worm</name>
    <name type="synonym">Aphelenchoides xylophilus</name>
    <dbReference type="NCBI Taxonomy" id="6326"/>
    <lineage>
        <taxon>Eukaryota</taxon>
        <taxon>Metazoa</taxon>
        <taxon>Ecdysozoa</taxon>
        <taxon>Nematoda</taxon>
        <taxon>Chromadorea</taxon>
        <taxon>Rhabditida</taxon>
        <taxon>Tylenchina</taxon>
        <taxon>Tylenchomorpha</taxon>
        <taxon>Aphelenchoidea</taxon>
        <taxon>Aphelenchoididae</taxon>
        <taxon>Bursaphelenchus</taxon>
    </lineage>
</organism>